<dbReference type="OrthoDB" id="2059201at2"/>
<dbReference type="Proteomes" id="UP000049979">
    <property type="component" value="Unassembled WGS sequence"/>
</dbReference>
<dbReference type="EMBL" id="CVRR01000005">
    <property type="protein sequence ID" value="CRL32968.1"/>
    <property type="molecule type" value="Genomic_DNA"/>
</dbReference>
<dbReference type="RefSeq" id="WP_055066906.1">
    <property type="nucleotide sequence ID" value="NZ_CP173697.1"/>
</dbReference>
<feature type="transmembrane region" description="Helical" evidence="1">
    <location>
        <begin position="7"/>
        <end position="29"/>
    </location>
</feature>
<organism evidence="2 3">
    <name type="scientific">Roseburia faecis</name>
    <dbReference type="NCBI Taxonomy" id="301302"/>
    <lineage>
        <taxon>Bacteria</taxon>
        <taxon>Bacillati</taxon>
        <taxon>Bacillota</taxon>
        <taxon>Clostridia</taxon>
        <taxon>Lachnospirales</taxon>
        <taxon>Lachnospiraceae</taxon>
        <taxon>Roseburia</taxon>
    </lineage>
</organism>
<evidence type="ECO:0008006" key="4">
    <source>
        <dbReference type="Google" id="ProtNLM"/>
    </source>
</evidence>
<reference evidence="3" key="1">
    <citation type="submission" date="2015-05" db="EMBL/GenBank/DDBJ databases">
        <authorList>
            <consortium name="Pathogen Informatics"/>
        </authorList>
    </citation>
    <scope>NUCLEOTIDE SEQUENCE [LARGE SCALE GENOMIC DNA]</scope>
    <source>
        <strain evidence="3">M72</strain>
    </source>
</reference>
<evidence type="ECO:0000313" key="2">
    <source>
        <dbReference type="EMBL" id="CRL32968.1"/>
    </source>
</evidence>
<gene>
    <name evidence="2" type="ORF">M72_00891</name>
</gene>
<keyword evidence="1" id="KW-1133">Transmembrane helix</keyword>
<dbReference type="AlphaFoldDB" id="A0A0M6WDU3"/>
<name>A0A0M6WDU3_9FIRM</name>
<keyword evidence="3" id="KW-1185">Reference proteome</keyword>
<keyword evidence="1" id="KW-0472">Membrane</keyword>
<accession>A0A0M6WDU3</accession>
<sequence>MSQIIKAFMGVFLTLFMAVTAMGILAAYMEVMNAQDMQARIVDEIENSDFNTGVVRQCFLQSEEAGYQLKVTFFNENSTVATVSQVSQIPYGMDGVDMAKVEMQFPFQVAFLGINRQHTFVSYAK</sequence>
<proteinExistence type="predicted"/>
<keyword evidence="1" id="KW-0812">Transmembrane</keyword>
<dbReference type="STRING" id="301302.ERS852420_02537"/>
<protein>
    <recommendedName>
        <fullName evidence="4">DUF4320 family protein</fullName>
    </recommendedName>
</protein>
<evidence type="ECO:0000313" key="3">
    <source>
        <dbReference type="Proteomes" id="UP000049979"/>
    </source>
</evidence>
<evidence type="ECO:0000256" key="1">
    <source>
        <dbReference type="SAM" id="Phobius"/>
    </source>
</evidence>